<dbReference type="CDD" id="cd01712">
    <property type="entry name" value="PPase_ThiI"/>
    <property type="match status" value="1"/>
</dbReference>
<evidence type="ECO:0000256" key="2">
    <source>
        <dbReference type="ARBA" id="ARBA00022490"/>
    </source>
</evidence>
<dbReference type="UniPathway" id="UPA00060"/>
<comment type="similarity">
    <text evidence="9">Belongs to the ThiI family.</text>
</comment>
<dbReference type="NCBIfam" id="TIGR00342">
    <property type="entry name" value="tRNA uracil 4-sulfurtransferase ThiI"/>
    <property type="match status" value="1"/>
</dbReference>
<evidence type="ECO:0000256" key="4">
    <source>
        <dbReference type="ARBA" id="ARBA00022679"/>
    </source>
</evidence>
<dbReference type="GO" id="GO:0004810">
    <property type="term" value="F:CCA tRNA nucleotidyltransferase activity"/>
    <property type="evidence" value="ECO:0007669"/>
    <property type="project" value="InterPro"/>
</dbReference>
<comment type="caution">
    <text evidence="9">Lacks conserved residue(s) required for the propagation of feature annotation.</text>
</comment>
<dbReference type="Proteomes" id="UP000245474">
    <property type="component" value="Unassembled WGS sequence"/>
</dbReference>
<dbReference type="GO" id="GO:0000049">
    <property type="term" value="F:tRNA binding"/>
    <property type="evidence" value="ECO:0007669"/>
    <property type="project" value="UniProtKB-UniRule"/>
</dbReference>
<dbReference type="InterPro" id="IPR050102">
    <property type="entry name" value="tRNA_sulfurtransferase_ThiI"/>
</dbReference>
<dbReference type="RefSeq" id="WP_109677019.1">
    <property type="nucleotide sequence ID" value="NZ_CP086615.1"/>
</dbReference>
<dbReference type="GO" id="GO:0009229">
    <property type="term" value="P:thiamine diphosphate biosynthetic process"/>
    <property type="evidence" value="ECO:0007669"/>
    <property type="project" value="UniProtKB-UniRule"/>
</dbReference>
<evidence type="ECO:0000313" key="12">
    <source>
        <dbReference type="Proteomes" id="UP000245474"/>
    </source>
</evidence>
<dbReference type="Gene3D" id="3.40.50.620">
    <property type="entry name" value="HUPs"/>
    <property type="match status" value="1"/>
</dbReference>
<keyword evidence="7 9" id="KW-0694">RNA-binding</keyword>
<evidence type="ECO:0000256" key="1">
    <source>
        <dbReference type="ARBA" id="ARBA00004496"/>
    </source>
</evidence>
<dbReference type="InterPro" id="IPR014729">
    <property type="entry name" value="Rossmann-like_a/b/a_fold"/>
</dbReference>
<keyword evidence="5 9" id="KW-0547">Nucleotide-binding</keyword>
<dbReference type="GO" id="GO:0005829">
    <property type="term" value="C:cytosol"/>
    <property type="evidence" value="ECO:0007669"/>
    <property type="project" value="TreeGrafter"/>
</dbReference>
<feature type="binding site" evidence="9">
    <location>
        <position position="281"/>
    </location>
    <ligand>
        <name>ATP</name>
        <dbReference type="ChEBI" id="CHEBI:30616"/>
    </ligand>
</feature>
<keyword evidence="6 9" id="KW-0067">ATP-binding</keyword>
<evidence type="ECO:0000259" key="10">
    <source>
        <dbReference type="PROSITE" id="PS51165"/>
    </source>
</evidence>
<dbReference type="InterPro" id="IPR020536">
    <property type="entry name" value="ThiI_AANH"/>
</dbReference>
<dbReference type="GO" id="GO:0052837">
    <property type="term" value="P:thiazole biosynthetic process"/>
    <property type="evidence" value="ECO:0007669"/>
    <property type="project" value="TreeGrafter"/>
</dbReference>
<dbReference type="InterPro" id="IPR004114">
    <property type="entry name" value="THUMP_dom"/>
</dbReference>
<evidence type="ECO:0000256" key="8">
    <source>
        <dbReference type="ARBA" id="ARBA00022977"/>
    </source>
</evidence>
<feature type="binding site" evidence="9">
    <location>
        <begin position="198"/>
        <end position="199"/>
    </location>
    <ligand>
        <name>ATP</name>
        <dbReference type="ChEBI" id="CHEBI:30616"/>
    </ligand>
</feature>
<evidence type="ECO:0000256" key="7">
    <source>
        <dbReference type="ARBA" id="ARBA00022884"/>
    </source>
</evidence>
<dbReference type="GO" id="GO:0002937">
    <property type="term" value="P:tRNA 4-thiouridine biosynthesis"/>
    <property type="evidence" value="ECO:0007669"/>
    <property type="project" value="TreeGrafter"/>
</dbReference>
<feature type="binding site" evidence="9">
    <location>
        <position position="303"/>
    </location>
    <ligand>
        <name>ATP</name>
        <dbReference type="ChEBI" id="CHEBI:30616"/>
    </ligand>
</feature>
<dbReference type="CDD" id="cd11716">
    <property type="entry name" value="THUMP_ThiI"/>
    <property type="match status" value="1"/>
</dbReference>
<feature type="binding site" evidence="9">
    <location>
        <position position="312"/>
    </location>
    <ligand>
        <name>ATP</name>
        <dbReference type="ChEBI" id="CHEBI:30616"/>
    </ligand>
</feature>
<comment type="pathway">
    <text evidence="9">Cofactor biosynthesis; thiamine diphosphate biosynthesis.</text>
</comment>
<comment type="catalytic activity">
    <reaction evidence="9">
        <text>[ThiS sulfur-carrier protein]-C-terminal Gly-Gly-AMP + S-sulfanyl-L-cysteinyl-[cysteine desulfurase] + AH2 = [ThiS sulfur-carrier protein]-C-terminal-Gly-aminoethanethioate + L-cysteinyl-[cysteine desulfurase] + A + AMP + 2 H(+)</text>
        <dbReference type="Rhea" id="RHEA:43340"/>
        <dbReference type="Rhea" id="RHEA-COMP:12157"/>
        <dbReference type="Rhea" id="RHEA-COMP:12158"/>
        <dbReference type="Rhea" id="RHEA-COMP:12910"/>
        <dbReference type="Rhea" id="RHEA-COMP:19908"/>
        <dbReference type="ChEBI" id="CHEBI:13193"/>
        <dbReference type="ChEBI" id="CHEBI:15378"/>
        <dbReference type="ChEBI" id="CHEBI:17499"/>
        <dbReference type="ChEBI" id="CHEBI:29950"/>
        <dbReference type="ChEBI" id="CHEBI:61963"/>
        <dbReference type="ChEBI" id="CHEBI:90618"/>
        <dbReference type="ChEBI" id="CHEBI:232372"/>
        <dbReference type="ChEBI" id="CHEBI:456215"/>
    </reaction>
</comment>
<gene>
    <name evidence="9 11" type="primary">thiI</name>
    <name evidence="11" type="ORF">DEM34_05355</name>
</gene>
<dbReference type="HAMAP" id="MF_00021">
    <property type="entry name" value="ThiI"/>
    <property type="match status" value="1"/>
</dbReference>
<evidence type="ECO:0000256" key="3">
    <source>
        <dbReference type="ARBA" id="ARBA00022555"/>
    </source>
</evidence>
<keyword evidence="2 9" id="KW-0963">Cytoplasm</keyword>
<evidence type="ECO:0000256" key="6">
    <source>
        <dbReference type="ARBA" id="ARBA00022840"/>
    </source>
</evidence>
<dbReference type="OrthoDB" id="9773948at2"/>
<dbReference type="Pfam" id="PF02568">
    <property type="entry name" value="ThiI"/>
    <property type="match status" value="1"/>
</dbReference>
<evidence type="ECO:0000256" key="9">
    <source>
        <dbReference type="HAMAP-Rule" id="MF_00021"/>
    </source>
</evidence>
<dbReference type="GO" id="GO:0009228">
    <property type="term" value="P:thiamine biosynthetic process"/>
    <property type="evidence" value="ECO:0007669"/>
    <property type="project" value="UniProtKB-KW"/>
</dbReference>
<comment type="function">
    <text evidence="9">Catalyzes the ATP-dependent transfer of a sulfur to tRNA to produce 4-thiouridine in position 8 of tRNAs, which functions as a near-UV photosensor. Also catalyzes the transfer of sulfur to the sulfur carrier protein ThiS, forming ThiS-thiocarboxylate. This is a step in the synthesis of thiazole, in the thiamine biosynthesis pathway. The sulfur is donated as persulfide by IscS.</text>
</comment>
<dbReference type="Pfam" id="PF22025">
    <property type="entry name" value="ThiI_fer"/>
    <property type="match status" value="1"/>
</dbReference>
<reference evidence="11 12" key="1">
    <citation type="submission" date="2018-05" db="EMBL/GenBank/DDBJ databases">
        <title>Spiribacter halobius sp. nov., a moderately halophilic bacterium isolated from marine solar saltern.</title>
        <authorList>
            <person name="Zheng W.-S."/>
            <person name="Lu D.-C."/>
            <person name="Du Z.-J."/>
        </authorList>
    </citation>
    <scope>NUCLEOTIDE SEQUENCE [LARGE SCALE GENOMIC DNA]</scope>
    <source>
        <strain evidence="11 12">E85</strain>
    </source>
</reference>
<evidence type="ECO:0000313" key="11">
    <source>
        <dbReference type="EMBL" id="PWG64311.1"/>
    </source>
</evidence>
<dbReference type="GO" id="GO:0005524">
    <property type="term" value="F:ATP binding"/>
    <property type="evidence" value="ECO:0007669"/>
    <property type="project" value="UniProtKB-UniRule"/>
</dbReference>
<accession>A0A2U2N522</accession>
<proteinExistence type="inferred from homology"/>
<comment type="catalytic activity">
    <reaction evidence="9">
        <text>[ThiI sulfur-carrier protein]-S-sulfanyl-L-cysteine + a uridine in tRNA + 2 reduced [2Fe-2S]-[ferredoxin] + ATP + H(+) = [ThiI sulfur-carrier protein]-L-cysteine + a 4-thiouridine in tRNA + 2 oxidized [2Fe-2S]-[ferredoxin] + AMP + diphosphate</text>
        <dbReference type="Rhea" id="RHEA:24176"/>
        <dbReference type="Rhea" id="RHEA-COMP:10000"/>
        <dbReference type="Rhea" id="RHEA-COMP:10001"/>
        <dbReference type="Rhea" id="RHEA-COMP:13337"/>
        <dbReference type="Rhea" id="RHEA-COMP:13338"/>
        <dbReference type="Rhea" id="RHEA-COMP:13339"/>
        <dbReference type="Rhea" id="RHEA-COMP:13340"/>
        <dbReference type="ChEBI" id="CHEBI:15378"/>
        <dbReference type="ChEBI" id="CHEBI:29950"/>
        <dbReference type="ChEBI" id="CHEBI:30616"/>
        <dbReference type="ChEBI" id="CHEBI:33019"/>
        <dbReference type="ChEBI" id="CHEBI:33737"/>
        <dbReference type="ChEBI" id="CHEBI:33738"/>
        <dbReference type="ChEBI" id="CHEBI:61963"/>
        <dbReference type="ChEBI" id="CHEBI:65315"/>
        <dbReference type="ChEBI" id="CHEBI:136798"/>
        <dbReference type="ChEBI" id="CHEBI:456215"/>
        <dbReference type="EC" id="2.8.1.4"/>
    </reaction>
</comment>
<dbReference type="EMBL" id="QFFI01000006">
    <property type="protein sequence ID" value="PWG64311.1"/>
    <property type="molecule type" value="Genomic_DNA"/>
</dbReference>
<comment type="subcellular location">
    <subcellularLocation>
        <location evidence="1 9">Cytoplasm</location>
    </subcellularLocation>
</comment>
<evidence type="ECO:0000256" key="5">
    <source>
        <dbReference type="ARBA" id="ARBA00022741"/>
    </source>
</evidence>
<dbReference type="PROSITE" id="PS51165">
    <property type="entry name" value="THUMP"/>
    <property type="match status" value="1"/>
</dbReference>
<dbReference type="PANTHER" id="PTHR43209">
    <property type="entry name" value="TRNA SULFURTRANSFERASE"/>
    <property type="match status" value="1"/>
</dbReference>
<dbReference type="InterPro" id="IPR054173">
    <property type="entry name" value="ThiI_fer"/>
</dbReference>
<comment type="caution">
    <text evidence="11">The sequence shown here is derived from an EMBL/GenBank/DDBJ whole genome shotgun (WGS) entry which is preliminary data.</text>
</comment>
<feature type="domain" description="THUMP" evidence="10">
    <location>
        <begin position="65"/>
        <end position="180"/>
    </location>
</feature>
<dbReference type="Pfam" id="PF02926">
    <property type="entry name" value="THUMP"/>
    <property type="match status" value="1"/>
</dbReference>
<dbReference type="SUPFAM" id="SSF143437">
    <property type="entry name" value="THUMP domain-like"/>
    <property type="match status" value="1"/>
</dbReference>
<dbReference type="AlphaFoldDB" id="A0A2U2N522"/>
<dbReference type="SMART" id="SM00981">
    <property type="entry name" value="THUMP"/>
    <property type="match status" value="1"/>
</dbReference>
<dbReference type="GO" id="GO:0140741">
    <property type="term" value="F:tRNA-uracil-4 sulfurtransferase activity"/>
    <property type="evidence" value="ECO:0007669"/>
    <property type="project" value="UniProtKB-EC"/>
</dbReference>
<name>A0A2U2N522_9GAMM</name>
<keyword evidence="4 9" id="KW-0808">Transferase</keyword>
<dbReference type="InterPro" id="IPR049962">
    <property type="entry name" value="THUMP_ThiI"/>
</dbReference>
<dbReference type="InterPro" id="IPR049961">
    <property type="entry name" value="ThiI_N"/>
</dbReference>
<keyword evidence="8 9" id="KW-0784">Thiamine biosynthesis</keyword>
<dbReference type="EC" id="2.8.1.4" evidence="9"/>
<dbReference type="SUPFAM" id="SSF52402">
    <property type="entry name" value="Adenine nucleotide alpha hydrolases-like"/>
    <property type="match status" value="1"/>
</dbReference>
<keyword evidence="3 9" id="KW-0820">tRNA-binding</keyword>
<dbReference type="PANTHER" id="PTHR43209:SF1">
    <property type="entry name" value="TRNA SULFURTRANSFERASE"/>
    <property type="match status" value="1"/>
</dbReference>
<dbReference type="Gene3D" id="3.30.2130.30">
    <property type="match status" value="1"/>
</dbReference>
<organism evidence="11 12">
    <name type="scientific">Sediminicurvatus halobius</name>
    <dbReference type="NCBI Taxonomy" id="2182432"/>
    <lineage>
        <taxon>Bacteria</taxon>
        <taxon>Pseudomonadati</taxon>
        <taxon>Pseudomonadota</taxon>
        <taxon>Gammaproteobacteria</taxon>
        <taxon>Chromatiales</taxon>
        <taxon>Ectothiorhodospiraceae</taxon>
        <taxon>Sediminicurvatus</taxon>
    </lineage>
</organism>
<dbReference type="InterPro" id="IPR003720">
    <property type="entry name" value="tRNA_STrfase"/>
</dbReference>
<sequence length="421" mass="45509">MPRPRLLIHYAELALKGHNRLEFETVLQGNLRHRLLAEGLDWPVHRGHDRLTVEVPEAADPARRRQAVTAAAQTPGVSSVADALHLPQRELRAADGAPAVATLCALLAGFAAERWRPRARFAVRVNRGDKGFPLGSEALARRLGRHIIDQTDWSEVDLERPDETFHVDLYPDGAFLYAGREPGPGGLPVGSGGRVLALLSAGIDSPVAAWMLARRGCCVDFLHLTAGHPAASGGAENLVARIARRLSTSTLQSRLWLVPYTHFDLALAGGAEGGYGLILLRRFMARLGARIAAETGARALVAGDSLGQVASQTLDNLLTTGQATEMPVLRPLIGLDKQEIVDRARRIGTFELSAEPYKDCCALIARHPRTRSRDEQLSAIEARLLPDYAGLIERSLADAEVLSFDSGRVVQPDDLPATPVA</sequence>
<keyword evidence="12" id="KW-1185">Reference proteome</keyword>
<protein>
    <recommendedName>
        <fullName evidence="9">Probable tRNA sulfurtransferase</fullName>
        <ecNumber evidence="9">2.8.1.4</ecNumber>
    </recommendedName>
    <alternativeName>
        <fullName evidence="9">Sulfur carrier protein ThiS sulfurtransferase</fullName>
    </alternativeName>
    <alternativeName>
        <fullName evidence="9">Thiamine biosynthesis protein ThiI</fullName>
    </alternativeName>
    <alternativeName>
        <fullName evidence="9">tRNA 4-thiouridine synthase</fullName>
    </alternativeName>
</protein>